<dbReference type="Ensembl" id="ENSSSCT00040061982.1">
    <property type="protein sequence ID" value="ENSSSCP00040026094.1"/>
    <property type="gene ID" value="ENSSSCG00040046121.1"/>
</dbReference>
<reference evidence="1" key="1">
    <citation type="submission" date="2025-05" db="UniProtKB">
        <authorList>
            <consortium name="Ensembl"/>
        </authorList>
    </citation>
    <scope>IDENTIFICATION</scope>
</reference>
<proteinExistence type="predicted"/>
<sequence length="155" mass="18453">ICFICSRILSKWNQIVSTLFCLTSCTQSNTLKFILFFFGSFLLSKSINLLFGNKILKTFTEKDTCTPVFITALFTIAETWKQTKCPLTDKWIKKMWYIYTMEHYSAIKKKILKTKLMPFAATWMQLEILIISKPERKRQIPLRYHLFVESKIWNR</sequence>
<dbReference type="Proteomes" id="UP000694722">
    <property type="component" value="Unplaced"/>
</dbReference>
<evidence type="ECO:0008006" key="3">
    <source>
        <dbReference type="Google" id="ProtNLM"/>
    </source>
</evidence>
<evidence type="ECO:0000313" key="2">
    <source>
        <dbReference type="Proteomes" id="UP000694570"/>
    </source>
</evidence>
<dbReference type="Proteomes" id="UP000694570">
    <property type="component" value="Unplaced"/>
</dbReference>
<organism evidence="1 2">
    <name type="scientific">Sus scrofa</name>
    <name type="common">Pig</name>
    <dbReference type="NCBI Taxonomy" id="9823"/>
    <lineage>
        <taxon>Eukaryota</taxon>
        <taxon>Metazoa</taxon>
        <taxon>Chordata</taxon>
        <taxon>Craniata</taxon>
        <taxon>Vertebrata</taxon>
        <taxon>Euteleostomi</taxon>
        <taxon>Mammalia</taxon>
        <taxon>Eutheria</taxon>
        <taxon>Laurasiatheria</taxon>
        <taxon>Artiodactyla</taxon>
        <taxon>Suina</taxon>
        <taxon>Suidae</taxon>
        <taxon>Sus</taxon>
    </lineage>
</organism>
<accession>A0A8D0Y9Q3</accession>
<dbReference type="AlphaFoldDB" id="A0A8D0Y9Q3"/>
<name>A0A8D0Y9Q3_PIG</name>
<protein>
    <recommendedName>
        <fullName evidence="3">DUF1725 domain-containing protein</fullName>
    </recommendedName>
</protein>
<evidence type="ECO:0000313" key="1">
    <source>
        <dbReference type="Ensembl" id="ENSSSCP00030046139.1"/>
    </source>
</evidence>
<dbReference type="Ensembl" id="ENSSSCT00030100079.1">
    <property type="protein sequence ID" value="ENSSSCP00030046139.1"/>
    <property type="gene ID" value="ENSSSCG00030071499.1"/>
</dbReference>